<dbReference type="Proteomes" id="UP000199727">
    <property type="component" value="Unassembled WGS sequence"/>
</dbReference>
<dbReference type="EMBL" id="AMKT01000067">
    <property type="protein sequence ID" value="OXG16639.1"/>
    <property type="molecule type" value="Genomic_DNA"/>
</dbReference>
<dbReference type="AlphaFoldDB" id="A0A854QAC3"/>
<proteinExistence type="predicted"/>
<accession>A0A854QAC3</accession>
<evidence type="ECO:0000313" key="3">
    <source>
        <dbReference type="Proteomes" id="UP000199727"/>
    </source>
</evidence>
<evidence type="ECO:0000313" key="2">
    <source>
        <dbReference type="EMBL" id="OXG16639.1"/>
    </source>
</evidence>
<comment type="caution">
    <text evidence="2">The sequence shown here is derived from an EMBL/GenBank/DDBJ whole genome shotgun (WGS) entry which is preliminary data.</text>
</comment>
<reference evidence="2 3" key="1">
    <citation type="submission" date="2017-06" db="EMBL/GenBank/DDBJ databases">
        <title>Global population genomics of the pathogenic fungus Cryptococcus neoformans var. grubii.</title>
        <authorList>
            <person name="Cuomo C."/>
            <person name="Litvintseva A."/>
            <person name="Chen Y."/>
            <person name="Young S."/>
            <person name="Zeng Q."/>
            <person name="Chapman S."/>
            <person name="Gujja S."/>
            <person name="Saif S."/>
            <person name="Birren B."/>
        </authorList>
    </citation>
    <scope>NUCLEOTIDE SEQUENCE [LARGE SCALE GENOMIC DNA]</scope>
    <source>
        <strain evidence="2 3">Tu259-1</strain>
    </source>
</reference>
<sequence length="166" mass="19079">MVSTGEITDVFEKMDGLEKEFESFKAKIESIQRTTQVESAELDITRLDELKDNLIEDQGVDPFAGSNCTDPTAVHMIRMKNNYLLPSSHSMSFRRDAKSIQIFPDCIVISEIKKLDEIKKETTFTMKDRFNANIMMAVCRLMWGMQSPSSIRWGRENLKIGGLFLW</sequence>
<gene>
    <name evidence="2" type="ORF">C361_05010</name>
</gene>
<evidence type="ECO:0000256" key="1">
    <source>
        <dbReference type="SAM" id="Coils"/>
    </source>
</evidence>
<organism evidence="2 3">
    <name type="scientific">Cryptococcus neoformans Tu259-1</name>
    <dbReference type="NCBI Taxonomy" id="1230072"/>
    <lineage>
        <taxon>Eukaryota</taxon>
        <taxon>Fungi</taxon>
        <taxon>Dikarya</taxon>
        <taxon>Basidiomycota</taxon>
        <taxon>Agaricomycotina</taxon>
        <taxon>Tremellomycetes</taxon>
        <taxon>Tremellales</taxon>
        <taxon>Cryptococcaceae</taxon>
        <taxon>Cryptococcus</taxon>
        <taxon>Cryptococcus neoformans species complex</taxon>
    </lineage>
</organism>
<name>A0A854QAC3_CRYNE</name>
<keyword evidence="1" id="KW-0175">Coiled coil</keyword>
<feature type="coiled-coil region" evidence="1">
    <location>
        <begin position="14"/>
        <end position="57"/>
    </location>
</feature>
<protein>
    <submittedName>
        <fullName evidence="2">Uncharacterized protein</fullName>
    </submittedName>
</protein>